<dbReference type="PANTHER" id="PTHR33991">
    <property type="entry name" value="DNA REPAIR PROTEIN RECO"/>
    <property type="match status" value="1"/>
</dbReference>
<keyword evidence="4 7" id="KW-0233">DNA recombination</keyword>
<keyword evidence="3 7" id="KW-0227">DNA damage</keyword>
<dbReference type="InterPro" id="IPR003717">
    <property type="entry name" value="RecO"/>
</dbReference>
<dbReference type="NCBIfam" id="TIGR00613">
    <property type="entry name" value="reco"/>
    <property type="match status" value="1"/>
</dbReference>
<dbReference type="OrthoDB" id="9804792at2"/>
<dbReference type="InterPro" id="IPR012340">
    <property type="entry name" value="NA-bd_OB-fold"/>
</dbReference>
<comment type="similarity">
    <text evidence="1 7">Belongs to the RecO family.</text>
</comment>
<dbReference type="AlphaFoldDB" id="A0A0B1Q6H2"/>
<comment type="caution">
    <text evidence="9">The sequence shown here is derived from an EMBL/GenBank/DDBJ whole genome shotgun (WGS) entry which is preliminary data.</text>
</comment>
<feature type="domain" description="DNA replication/recombination mediator RecO N-terminal" evidence="8">
    <location>
        <begin position="1"/>
        <end position="75"/>
    </location>
</feature>
<dbReference type="STRING" id="370622.LA66_10575"/>
<evidence type="ECO:0000313" key="9">
    <source>
        <dbReference type="EMBL" id="KHJ54976.1"/>
    </source>
</evidence>
<evidence type="ECO:0000256" key="4">
    <source>
        <dbReference type="ARBA" id="ARBA00023172"/>
    </source>
</evidence>
<dbReference type="RefSeq" id="WP_039192264.1">
    <property type="nucleotide sequence ID" value="NZ_JRFJ01000002.1"/>
</dbReference>
<evidence type="ECO:0000256" key="3">
    <source>
        <dbReference type="ARBA" id="ARBA00022763"/>
    </source>
</evidence>
<evidence type="ECO:0000256" key="5">
    <source>
        <dbReference type="ARBA" id="ARBA00023204"/>
    </source>
</evidence>
<keyword evidence="5 7" id="KW-0234">DNA repair</keyword>
<name>A0A0B1Q6H2_9HYPH</name>
<dbReference type="Proteomes" id="UP000030826">
    <property type="component" value="Unassembled WGS sequence"/>
</dbReference>
<dbReference type="GO" id="GO:0043590">
    <property type="term" value="C:bacterial nucleoid"/>
    <property type="evidence" value="ECO:0007669"/>
    <property type="project" value="TreeGrafter"/>
</dbReference>
<evidence type="ECO:0000313" key="10">
    <source>
        <dbReference type="Proteomes" id="UP000030826"/>
    </source>
</evidence>
<sequence>MEWREEAIILGVRRHGETSVVAEVMTRTRGRHLGLVRGGRSRRQQPVLQPGNRVEANWRARLDEHLGTLTVEPVEMRAAAFMESALALQGVQLLAAHIRLLAERDPHERLYEACLTMLPNLQDCRLAGGMMLGFELALLDELGLGLDLSACALTGAVEGLAYVSPRTGRAVTQAAGAPWADRLLPLPHCLFTGEAPGWSDLVDGFALTGHFLARNIWMPRGQGEPQSRGAFIAALERALRAAVAE</sequence>
<dbReference type="InterPro" id="IPR042242">
    <property type="entry name" value="RecO_C"/>
</dbReference>
<accession>A0A0B1Q6H2</accession>
<reference evidence="9 10" key="1">
    <citation type="submission" date="2014-09" db="EMBL/GenBank/DDBJ databases">
        <title>Isolation and characterization of Aurantimonas altamirensis ON-56566 from clinical sample following a dog bite.</title>
        <authorList>
            <person name="Eshaghi A."/>
            <person name="Li A."/>
            <person name="Shahinas D."/>
            <person name="Bahn P."/>
            <person name="Kus J.V."/>
            <person name="Patel S.N."/>
        </authorList>
    </citation>
    <scope>NUCLEOTIDE SEQUENCE [LARGE SCALE GENOMIC DNA]</scope>
    <source>
        <strain evidence="9 10">ON-56566</strain>
    </source>
</reference>
<dbReference type="Pfam" id="PF02565">
    <property type="entry name" value="RecO_C"/>
    <property type="match status" value="1"/>
</dbReference>
<protein>
    <recommendedName>
        <fullName evidence="2 7">DNA repair protein RecO</fullName>
    </recommendedName>
    <alternativeName>
        <fullName evidence="6 7">Recombination protein O</fullName>
    </alternativeName>
</protein>
<gene>
    <name evidence="7" type="primary">recO</name>
    <name evidence="9" type="ORF">LA66_10575</name>
</gene>
<dbReference type="SUPFAM" id="SSF50249">
    <property type="entry name" value="Nucleic acid-binding proteins"/>
    <property type="match status" value="1"/>
</dbReference>
<dbReference type="GO" id="GO:0006302">
    <property type="term" value="P:double-strand break repair"/>
    <property type="evidence" value="ECO:0007669"/>
    <property type="project" value="TreeGrafter"/>
</dbReference>
<dbReference type="Gene3D" id="1.20.1440.120">
    <property type="entry name" value="Recombination protein O, C-terminal domain"/>
    <property type="match status" value="1"/>
</dbReference>
<dbReference type="HAMAP" id="MF_00201">
    <property type="entry name" value="RecO"/>
    <property type="match status" value="1"/>
</dbReference>
<dbReference type="InterPro" id="IPR037278">
    <property type="entry name" value="ARFGAP/RecO"/>
</dbReference>
<evidence type="ECO:0000256" key="1">
    <source>
        <dbReference type="ARBA" id="ARBA00007452"/>
    </source>
</evidence>
<dbReference type="PANTHER" id="PTHR33991:SF1">
    <property type="entry name" value="DNA REPAIR PROTEIN RECO"/>
    <property type="match status" value="1"/>
</dbReference>
<proteinExistence type="inferred from homology"/>
<dbReference type="InterPro" id="IPR022572">
    <property type="entry name" value="DNA_rep/recomb_RecO_N"/>
</dbReference>
<dbReference type="EMBL" id="JRFJ01000002">
    <property type="protein sequence ID" value="KHJ54976.1"/>
    <property type="molecule type" value="Genomic_DNA"/>
</dbReference>
<evidence type="ECO:0000256" key="7">
    <source>
        <dbReference type="HAMAP-Rule" id="MF_00201"/>
    </source>
</evidence>
<dbReference type="Gene3D" id="2.40.50.140">
    <property type="entry name" value="Nucleic acid-binding proteins"/>
    <property type="match status" value="1"/>
</dbReference>
<evidence type="ECO:0000256" key="2">
    <source>
        <dbReference type="ARBA" id="ARBA00021310"/>
    </source>
</evidence>
<evidence type="ECO:0000259" key="8">
    <source>
        <dbReference type="Pfam" id="PF11967"/>
    </source>
</evidence>
<dbReference type="GO" id="GO:0006310">
    <property type="term" value="P:DNA recombination"/>
    <property type="evidence" value="ECO:0007669"/>
    <property type="project" value="UniProtKB-UniRule"/>
</dbReference>
<comment type="function">
    <text evidence="7">Involved in DNA repair and RecF pathway recombination.</text>
</comment>
<dbReference type="SUPFAM" id="SSF57863">
    <property type="entry name" value="ArfGap/RecO-like zinc finger"/>
    <property type="match status" value="1"/>
</dbReference>
<organism evidence="9 10">
    <name type="scientific">Aureimonas altamirensis</name>
    <dbReference type="NCBI Taxonomy" id="370622"/>
    <lineage>
        <taxon>Bacteria</taxon>
        <taxon>Pseudomonadati</taxon>
        <taxon>Pseudomonadota</taxon>
        <taxon>Alphaproteobacteria</taxon>
        <taxon>Hyphomicrobiales</taxon>
        <taxon>Aurantimonadaceae</taxon>
        <taxon>Aureimonas</taxon>
    </lineage>
</organism>
<evidence type="ECO:0000256" key="6">
    <source>
        <dbReference type="ARBA" id="ARBA00033409"/>
    </source>
</evidence>
<dbReference type="Pfam" id="PF11967">
    <property type="entry name" value="RecO_N"/>
    <property type="match status" value="1"/>
</dbReference>